<evidence type="ECO:0000256" key="2">
    <source>
        <dbReference type="ARBA" id="ARBA00010663"/>
    </source>
</evidence>
<evidence type="ECO:0000256" key="6">
    <source>
        <dbReference type="ARBA" id="ARBA00023136"/>
    </source>
</evidence>
<dbReference type="InterPro" id="IPR000276">
    <property type="entry name" value="GPCR_Rhodpsn"/>
</dbReference>
<proteinExistence type="inferred from homology"/>
<evidence type="ECO:0000256" key="3">
    <source>
        <dbReference type="ARBA" id="ARBA00022692"/>
    </source>
</evidence>
<feature type="transmembrane region" description="Helical" evidence="10">
    <location>
        <begin position="131"/>
        <end position="157"/>
    </location>
</feature>
<protein>
    <recommendedName>
        <fullName evidence="11">G-protein coupled receptors family 1 profile domain-containing protein</fullName>
    </recommendedName>
</protein>
<dbReference type="SUPFAM" id="SSF81321">
    <property type="entry name" value="Family A G protein-coupled receptor-like"/>
    <property type="match status" value="1"/>
</dbReference>
<dbReference type="PANTHER" id="PTHR24243">
    <property type="entry name" value="G-PROTEIN COUPLED RECEPTOR"/>
    <property type="match status" value="1"/>
</dbReference>
<evidence type="ECO:0000256" key="1">
    <source>
        <dbReference type="ARBA" id="ARBA00004141"/>
    </source>
</evidence>
<name>A0AAN9YC00_9HEMI</name>
<gene>
    <name evidence="12" type="ORF">V9T40_007428</name>
</gene>
<dbReference type="Pfam" id="PF00001">
    <property type="entry name" value="7tm_1"/>
    <property type="match status" value="1"/>
</dbReference>
<dbReference type="EMBL" id="JBBCAQ010000002">
    <property type="protein sequence ID" value="KAK7605570.1"/>
    <property type="molecule type" value="Genomic_DNA"/>
</dbReference>
<sequence length="243" mass="26194">MESSAAATTVVDIYNSSNQVLFEPGILDTVGNALLNIMPNLSAAPFLTNSIENSNYFSSQPPVNANATCAAAGNCSEASLENVNILRHDPVVIAVICLFYGFVFFFGIVGNLLTILVVLRLPRMRNVTNYFIVSLAVADLLVLSLCLPGTLMSNIFIPDDDADVRSSNFWPWPARGAAGCCGGETGKGERVYMGGRVRVENRLMTERRDATRREVTRRSNRESRCRRGGRAGPGRAGPGGGSE</sequence>
<keyword evidence="8" id="KW-0807">Transducer</keyword>
<feature type="domain" description="G-protein coupled receptors family 1 profile" evidence="11">
    <location>
        <begin position="110"/>
        <end position="148"/>
    </location>
</feature>
<keyword evidence="5" id="KW-0297">G-protein coupled receptor</keyword>
<evidence type="ECO:0000313" key="13">
    <source>
        <dbReference type="Proteomes" id="UP001367676"/>
    </source>
</evidence>
<organism evidence="12 13">
    <name type="scientific">Parthenolecanium corni</name>
    <dbReference type="NCBI Taxonomy" id="536013"/>
    <lineage>
        <taxon>Eukaryota</taxon>
        <taxon>Metazoa</taxon>
        <taxon>Ecdysozoa</taxon>
        <taxon>Arthropoda</taxon>
        <taxon>Hexapoda</taxon>
        <taxon>Insecta</taxon>
        <taxon>Pterygota</taxon>
        <taxon>Neoptera</taxon>
        <taxon>Paraneoptera</taxon>
        <taxon>Hemiptera</taxon>
        <taxon>Sternorrhyncha</taxon>
        <taxon>Coccoidea</taxon>
        <taxon>Coccidae</taxon>
        <taxon>Parthenolecanium</taxon>
    </lineage>
</organism>
<dbReference type="GO" id="GO:0004930">
    <property type="term" value="F:G protein-coupled receptor activity"/>
    <property type="evidence" value="ECO:0007669"/>
    <property type="project" value="UniProtKB-KW"/>
</dbReference>
<evidence type="ECO:0000256" key="4">
    <source>
        <dbReference type="ARBA" id="ARBA00022989"/>
    </source>
</evidence>
<dbReference type="PROSITE" id="PS50262">
    <property type="entry name" value="G_PROTEIN_RECEP_F1_2"/>
    <property type="match status" value="1"/>
</dbReference>
<evidence type="ECO:0000256" key="10">
    <source>
        <dbReference type="SAM" id="Phobius"/>
    </source>
</evidence>
<dbReference type="AlphaFoldDB" id="A0AAN9YC00"/>
<feature type="compositionally biased region" description="Gly residues" evidence="9">
    <location>
        <begin position="230"/>
        <end position="243"/>
    </location>
</feature>
<comment type="subcellular location">
    <subcellularLocation>
        <location evidence="1">Membrane</location>
        <topology evidence="1">Multi-pass membrane protein</topology>
    </subcellularLocation>
</comment>
<feature type="transmembrane region" description="Helical" evidence="10">
    <location>
        <begin position="91"/>
        <end position="119"/>
    </location>
</feature>
<evidence type="ECO:0000256" key="8">
    <source>
        <dbReference type="ARBA" id="ARBA00023224"/>
    </source>
</evidence>
<dbReference type="GO" id="GO:0005886">
    <property type="term" value="C:plasma membrane"/>
    <property type="evidence" value="ECO:0007669"/>
    <property type="project" value="TreeGrafter"/>
</dbReference>
<feature type="region of interest" description="Disordered" evidence="9">
    <location>
        <begin position="210"/>
        <end position="243"/>
    </location>
</feature>
<evidence type="ECO:0000256" key="5">
    <source>
        <dbReference type="ARBA" id="ARBA00023040"/>
    </source>
</evidence>
<dbReference type="PANTHER" id="PTHR24243:SF224">
    <property type="entry name" value="G-PROTEIN COUPLED RECEPTOR 19-RELATED"/>
    <property type="match status" value="1"/>
</dbReference>
<keyword evidence="13" id="KW-1185">Reference proteome</keyword>
<comment type="similarity">
    <text evidence="2">Belongs to the G-protein coupled receptor 1 family.</text>
</comment>
<evidence type="ECO:0000256" key="9">
    <source>
        <dbReference type="SAM" id="MobiDB-lite"/>
    </source>
</evidence>
<accession>A0AAN9YC00</accession>
<keyword evidence="7" id="KW-0675">Receptor</keyword>
<evidence type="ECO:0000259" key="11">
    <source>
        <dbReference type="PROSITE" id="PS50262"/>
    </source>
</evidence>
<keyword evidence="6 10" id="KW-0472">Membrane</keyword>
<dbReference type="PRINTS" id="PR00237">
    <property type="entry name" value="GPCRRHODOPSN"/>
</dbReference>
<feature type="compositionally biased region" description="Basic and acidic residues" evidence="9">
    <location>
        <begin position="210"/>
        <end position="225"/>
    </location>
</feature>
<dbReference type="Proteomes" id="UP001367676">
    <property type="component" value="Unassembled WGS sequence"/>
</dbReference>
<reference evidence="12 13" key="1">
    <citation type="submission" date="2024-03" db="EMBL/GenBank/DDBJ databases">
        <title>Adaptation during the transition from Ophiocordyceps entomopathogen to insect associate is accompanied by gene loss and intensified selection.</title>
        <authorList>
            <person name="Ward C.M."/>
            <person name="Onetto C.A."/>
            <person name="Borneman A.R."/>
        </authorList>
    </citation>
    <scope>NUCLEOTIDE SEQUENCE [LARGE SCALE GENOMIC DNA]</scope>
    <source>
        <strain evidence="12">AWRI1</strain>
        <tissue evidence="12">Single Adult Female</tissue>
    </source>
</reference>
<comment type="caution">
    <text evidence="12">The sequence shown here is derived from an EMBL/GenBank/DDBJ whole genome shotgun (WGS) entry which is preliminary data.</text>
</comment>
<evidence type="ECO:0000313" key="12">
    <source>
        <dbReference type="EMBL" id="KAK7605570.1"/>
    </source>
</evidence>
<dbReference type="InterPro" id="IPR017452">
    <property type="entry name" value="GPCR_Rhodpsn_7TM"/>
</dbReference>
<keyword evidence="3 10" id="KW-0812">Transmembrane</keyword>
<evidence type="ECO:0000256" key="7">
    <source>
        <dbReference type="ARBA" id="ARBA00023170"/>
    </source>
</evidence>
<keyword evidence="4 10" id="KW-1133">Transmembrane helix</keyword>
<dbReference type="Gene3D" id="1.20.1070.10">
    <property type="entry name" value="Rhodopsin 7-helix transmembrane proteins"/>
    <property type="match status" value="1"/>
</dbReference>